<comment type="caution">
    <text evidence="1">The sequence shown here is derived from an EMBL/GenBank/DDBJ whole genome shotgun (WGS) entry which is preliminary data.</text>
</comment>
<protein>
    <submittedName>
        <fullName evidence="1">Uncharacterized protein</fullName>
    </submittedName>
</protein>
<sequence>MEEAADAWKDLAGALDAGIAARITYAIEDFALNGGKLTAAMENAISTLSSITAKTIVGGGKGALTAGMALPFNNSVAGAFGDDPKAGNATLESLMWGGLLGSAGGAIGGSASAMSSTLRSLAAQGGPGAMRLDALASDLDSGSISVTAASNTLGQLLQKGTVDPAALASAVVGTKLQSTIQARRNG</sequence>
<evidence type="ECO:0000313" key="1">
    <source>
        <dbReference type="EMBL" id="KAB2376912.1"/>
    </source>
</evidence>
<gene>
    <name evidence="1" type="ORF">F9B16_24535</name>
</gene>
<dbReference type="RefSeq" id="WP_151542475.1">
    <property type="nucleotide sequence ID" value="NZ_WBMR01000077.1"/>
</dbReference>
<evidence type="ECO:0000313" key="2">
    <source>
        <dbReference type="Proteomes" id="UP000483004"/>
    </source>
</evidence>
<accession>A0A6L3VX77</accession>
<reference evidence="1 2" key="1">
    <citation type="submission" date="2019-09" db="EMBL/GenBank/DDBJ databases">
        <title>Actinomadura physcomitrii sp. nov., a novel actinomycete isolated from moss [Physcomitrium sphaericum (Ludw) Fuernr].</title>
        <authorList>
            <person name="Liu C."/>
            <person name="Zhuang X."/>
        </authorList>
    </citation>
    <scope>NUCLEOTIDE SEQUENCE [LARGE SCALE GENOMIC DNA]</scope>
    <source>
        <strain evidence="1 2">CYP1-1B</strain>
    </source>
</reference>
<organism evidence="1 2">
    <name type="scientific">Actinomadura montaniterrae</name>
    <dbReference type="NCBI Taxonomy" id="1803903"/>
    <lineage>
        <taxon>Bacteria</taxon>
        <taxon>Bacillati</taxon>
        <taxon>Actinomycetota</taxon>
        <taxon>Actinomycetes</taxon>
        <taxon>Streptosporangiales</taxon>
        <taxon>Thermomonosporaceae</taxon>
        <taxon>Actinomadura</taxon>
    </lineage>
</organism>
<keyword evidence="2" id="KW-1185">Reference proteome</keyword>
<proteinExistence type="predicted"/>
<dbReference type="EMBL" id="WBMR01000077">
    <property type="protein sequence ID" value="KAB2376912.1"/>
    <property type="molecule type" value="Genomic_DNA"/>
</dbReference>
<dbReference type="AlphaFoldDB" id="A0A6L3VX77"/>
<name>A0A6L3VX77_9ACTN</name>
<dbReference type="Proteomes" id="UP000483004">
    <property type="component" value="Unassembled WGS sequence"/>
</dbReference>